<dbReference type="Proteomes" id="UP000237246">
    <property type="component" value="Unassembled WGS sequence"/>
</dbReference>
<keyword evidence="6" id="KW-0328">Glycosyltransferase</keyword>
<dbReference type="PANTHER" id="PTHR12989:SF10">
    <property type="entry name" value="DOL-P-GLC:GLC(2)MAN(9)GLCNAC(2)-PP-DOL ALPHA-1,2-GLUCOSYLTRANSFERASE-RELATED"/>
    <property type="match status" value="1"/>
</dbReference>
<keyword evidence="10 14" id="KW-1133">Transmembrane helix</keyword>
<evidence type="ECO:0000256" key="8">
    <source>
        <dbReference type="ARBA" id="ARBA00022692"/>
    </source>
</evidence>
<evidence type="ECO:0000256" key="10">
    <source>
        <dbReference type="ARBA" id="ARBA00022989"/>
    </source>
</evidence>
<comment type="caution">
    <text evidence="15">The sequence shown here is derived from an EMBL/GenBank/DDBJ whole genome shotgun (WGS) entry which is preliminary data.</text>
</comment>
<dbReference type="GO" id="GO:0005789">
    <property type="term" value="C:endoplasmic reticulum membrane"/>
    <property type="evidence" value="ECO:0007669"/>
    <property type="project" value="UniProtKB-SubCell"/>
</dbReference>
<name>A0A2P4SM46_BAMTH</name>
<proteinExistence type="inferred from homology"/>
<dbReference type="EMBL" id="PPHD01036013">
    <property type="protein sequence ID" value="POI25170.1"/>
    <property type="molecule type" value="Genomic_DNA"/>
</dbReference>
<keyword evidence="9" id="KW-0256">Endoplasmic reticulum</keyword>
<dbReference type="AlphaFoldDB" id="A0A2P4SM46"/>
<evidence type="ECO:0000256" key="7">
    <source>
        <dbReference type="ARBA" id="ARBA00022679"/>
    </source>
</evidence>
<protein>
    <recommendedName>
        <fullName evidence="5">Dol-P-Glc:Glc(2)Man(9)GlcNAc(2)-PP-Dol alpha-1,2-glucosyltransferase</fullName>
        <ecNumber evidence="4">2.4.1.256</ecNumber>
    </recommendedName>
</protein>
<organism evidence="15 16">
    <name type="scientific">Bambusicola thoracicus</name>
    <name type="common">Chinese bamboo-partridge</name>
    <name type="synonym">Perdix thoracica</name>
    <dbReference type="NCBI Taxonomy" id="9083"/>
    <lineage>
        <taxon>Eukaryota</taxon>
        <taxon>Metazoa</taxon>
        <taxon>Chordata</taxon>
        <taxon>Craniata</taxon>
        <taxon>Vertebrata</taxon>
        <taxon>Euteleostomi</taxon>
        <taxon>Archelosauria</taxon>
        <taxon>Archosauria</taxon>
        <taxon>Dinosauria</taxon>
        <taxon>Saurischia</taxon>
        <taxon>Theropoda</taxon>
        <taxon>Coelurosauria</taxon>
        <taxon>Aves</taxon>
        <taxon>Neognathae</taxon>
        <taxon>Galloanserae</taxon>
        <taxon>Galliformes</taxon>
        <taxon>Phasianidae</taxon>
        <taxon>Perdicinae</taxon>
        <taxon>Bambusicola</taxon>
    </lineage>
</organism>
<evidence type="ECO:0000256" key="12">
    <source>
        <dbReference type="ARBA" id="ARBA00044727"/>
    </source>
</evidence>
<evidence type="ECO:0000256" key="13">
    <source>
        <dbReference type="ARBA" id="ARBA00048064"/>
    </source>
</evidence>
<comment type="similarity">
    <text evidence="3">Belongs to the ALG10 glucosyltransferase family.</text>
</comment>
<gene>
    <name evidence="15" type="ORF">CIB84_011081</name>
</gene>
<keyword evidence="8 14" id="KW-0812">Transmembrane</keyword>
<evidence type="ECO:0000256" key="14">
    <source>
        <dbReference type="SAM" id="Phobius"/>
    </source>
</evidence>
<dbReference type="GO" id="GO:0106073">
    <property type="term" value="F:dolichyl pyrophosphate Glc2Man9GlcNAc2 alpha-1,2-glucosyltransferase activity"/>
    <property type="evidence" value="ECO:0007669"/>
    <property type="project" value="UniProtKB-EC"/>
</dbReference>
<dbReference type="Pfam" id="PF04922">
    <property type="entry name" value="DIE2_ALG10"/>
    <property type="match status" value="1"/>
</dbReference>
<evidence type="ECO:0000256" key="2">
    <source>
        <dbReference type="ARBA" id="ARBA00004922"/>
    </source>
</evidence>
<feature type="transmembrane region" description="Helical" evidence="14">
    <location>
        <begin position="65"/>
        <end position="84"/>
    </location>
</feature>
<evidence type="ECO:0000256" key="4">
    <source>
        <dbReference type="ARBA" id="ARBA00011967"/>
    </source>
</evidence>
<comment type="subcellular location">
    <subcellularLocation>
        <location evidence="1">Endoplasmic reticulum membrane</location>
        <topology evidence="1">Multi-pass membrane protein</topology>
    </subcellularLocation>
</comment>
<feature type="transmembrane region" description="Helical" evidence="14">
    <location>
        <begin position="126"/>
        <end position="150"/>
    </location>
</feature>
<evidence type="ECO:0000256" key="6">
    <source>
        <dbReference type="ARBA" id="ARBA00022676"/>
    </source>
</evidence>
<evidence type="ECO:0000256" key="9">
    <source>
        <dbReference type="ARBA" id="ARBA00022824"/>
    </source>
</evidence>
<evidence type="ECO:0000256" key="1">
    <source>
        <dbReference type="ARBA" id="ARBA00004477"/>
    </source>
</evidence>
<dbReference type="OrthoDB" id="4769at2759"/>
<evidence type="ECO:0000256" key="11">
    <source>
        <dbReference type="ARBA" id="ARBA00023136"/>
    </source>
</evidence>
<keyword evidence="11 14" id="KW-0472">Membrane</keyword>
<accession>A0A2P4SM46</accession>
<reference evidence="15 16" key="1">
    <citation type="submission" date="2018-01" db="EMBL/GenBank/DDBJ databases">
        <title>Comparison of the Chinese Bamboo Partridge and Red Junglefowl genome sequences highlights the importance of demography in genome evolution.</title>
        <authorList>
            <person name="Tiley G.P."/>
            <person name="Kimball R.T."/>
            <person name="Braun E.L."/>
            <person name="Burleigh J.G."/>
        </authorList>
    </citation>
    <scope>NUCLEOTIDE SEQUENCE [LARGE SCALE GENOMIC DNA]</scope>
    <source>
        <strain evidence="15">RTK389</strain>
        <tissue evidence="15">Blood</tissue>
    </source>
</reference>
<keyword evidence="7" id="KW-0808">Transferase</keyword>
<evidence type="ECO:0000313" key="15">
    <source>
        <dbReference type="EMBL" id="POI25170.1"/>
    </source>
</evidence>
<dbReference type="InterPro" id="IPR016900">
    <property type="entry name" value="Alg10"/>
</dbReference>
<evidence type="ECO:0000256" key="5">
    <source>
        <dbReference type="ARBA" id="ARBA00018512"/>
    </source>
</evidence>
<evidence type="ECO:0000313" key="16">
    <source>
        <dbReference type="Proteomes" id="UP000237246"/>
    </source>
</evidence>
<comment type="catalytic activity">
    <reaction evidence="13">
        <text>an alpha-D-Glc-(1-&gt;3)-alpha-D-Glc-(1-&gt;3)-alpha-D-Man-(1-&gt;2)-alpha-D-Man-(1-&gt;2)-alpha-D-Man-(1-&gt;3)-[alpha-D-Man-(1-&gt;2)-alpha-D-Man-(1-&gt;3)-[alpha-D-Man-(1-&gt;2)-alpha-D-Man-(1-&gt;6)]-alpha-D-Man-(1-&gt;6)]-beta-D-Man-(1-&gt;4)-beta-D-GlcNAc-(1-&gt;4)-alpha-D-GlcNAc-diphospho-di-trans,poly-cis-dolichol + a di-trans,poly-cis-dolichyl beta-D-glucosyl phosphate = a alpha-D-Glc-(1-&gt;2)-alpha-D-Glc-(1-&gt;3)-alpha-D-Glc-(1-&gt;3)-alpha-D-Man-(1-&gt;2)-alpha-D-Man-(1-&gt;2)-alpha-D-Man-(1-&gt;3)-[alpha-D-Man-(1-&gt;2)-alpha-D-Man-(1-&gt;3)-[alpha-D-Man-(1-&gt;2)-alpha-D-Man-(1-&gt;6)]-alpha-D-Man-(1-&gt;6)]-beta-D-Man-(1-&gt;4)-beta-D-GlcNAc-(1-&gt;4)-alpha-D-GlcNAc-diphospho-di-trans,poly-cis-dolichol + a di-trans,poly-cis-dolichyl phosphate + H(+)</text>
        <dbReference type="Rhea" id="RHEA:29543"/>
        <dbReference type="Rhea" id="RHEA-COMP:19498"/>
        <dbReference type="Rhea" id="RHEA-COMP:19502"/>
        <dbReference type="Rhea" id="RHEA-COMP:19512"/>
        <dbReference type="Rhea" id="RHEA-COMP:19522"/>
        <dbReference type="ChEBI" id="CHEBI:15378"/>
        <dbReference type="ChEBI" id="CHEBI:57525"/>
        <dbReference type="ChEBI" id="CHEBI:57683"/>
        <dbReference type="ChEBI" id="CHEBI:132522"/>
        <dbReference type="ChEBI" id="CHEBI:132523"/>
        <dbReference type="EC" id="2.4.1.256"/>
    </reaction>
    <physiologicalReaction direction="left-to-right" evidence="13">
        <dbReference type="Rhea" id="RHEA:29544"/>
    </physiologicalReaction>
</comment>
<comment type="function">
    <text evidence="12">Dol-P-Glc:Glc(2)Man(9)GlcNAc(2)-PP-Dol alpha-1,2-glucosyltransferase that operates in the biosynthetic pathway of dolichol-linked oligosaccharides, the glycan precursors employed in protein asparagine (N)-glycosylation. The assembly of dolichol-linked oligosaccharides begins on the cytosolic side of the endoplasmic reticulum membrane and finishes in its lumen. The sequential addition of sugars to dolichol pyrophosphate produces dolichol-linked oligosaccharides containing fourteen sugars, including two GlcNAcs, nine mannoses and three glucoses. Once assembled, the oligosaccharide is transferred from the lipid to nascent proteins by oligosaccharyltransferases. In the lumen of the endoplasmic reticulum, adds the third and last glucose residue from dolichyl phosphate glucose (Dol-P-Glc) onto the lipid-linked oligosaccharide intermediate Glc(2)Man(9)GlcNAc(2)-PP-Dol to produce Glc(3)Man(9)GlcNAc(2)-PP-Dol.</text>
</comment>
<feature type="transmembrane region" description="Helical" evidence="14">
    <location>
        <begin position="96"/>
        <end position="114"/>
    </location>
</feature>
<feature type="transmembrane region" description="Helical" evidence="14">
    <location>
        <begin position="6"/>
        <end position="27"/>
    </location>
</feature>
<dbReference type="GO" id="GO:0006488">
    <property type="term" value="P:dolichol-linked oligosaccharide biosynthetic process"/>
    <property type="evidence" value="ECO:0007669"/>
    <property type="project" value="InterPro"/>
</dbReference>
<dbReference type="PANTHER" id="PTHR12989">
    <property type="entry name" value="ALPHA-1,2-GLUCOSYLTRANSFERASE ALG10"/>
    <property type="match status" value="1"/>
</dbReference>
<keyword evidence="16" id="KW-1185">Reference proteome</keyword>
<comment type="pathway">
    <text evidence="2">Protein modification; protein glycosylation.</text>
</comment>
<evidence type="ECO:0000256" key="3">
    <source>
        <dbReference type="ARBA" id="ARBA00010600"/>
    </source>
</evidence>
<dbReference type="EC" id="2.4.1.256" evidence="4"/>
<sequence>MEGVEVYGFSAAMSASFLLSSLLFAAVNRRLREPYMDEIFHVPQAQAYCQGRFLQWDPMITTPPGLYLLSVGVVKPAAWLFGWTGTVVCSTGMLRFINLLVSAGNFYLLYLLLLKIHQKNKVQSRIVLCTSTNGFLTVCVYLFELLSVSYNCRLCQVSRESCLR</sequence>